<evidence type="ECO:0000313" key="3">
    <source>
        <dbReference type="Proteomes" id="UP000615446"/>
    </source>
</evidence>
<dbReference type="PANTHER" id="PTHR38926:SF5">
    <property type="entry name" value="F-BOX AND LEUCINE-RICH REPEAT PROTEIN 6"/>
    <property type="match status" value="1"/>
</dbReference>
<reference evidence="2" key="1">
    <citation type="submission" date="2019-10" db="EMBL/GenBank/DDBJ databases">
        <title>Conservation and host-specific expression of non-tandemly repeated heterogenous ribosome RNA gene in arbuscular mycorrhizal fungi.</title>
        <authorList>
            <person name="Maeda T."/>
            <person name="Kobayashi Y."/>
            <person name="Nakagawa T."/>
            <person name="Ezawa T."/>
            <person name="Yamaguchi K."/>
            <person name="Bino T."/>
            <person name="Nishimoto Y."/>
            <person name="Shigenobu S."/>
            <person name="Kawaguchi M."/>
        </authorList>
    </citation>
    <scope>NUCLEOTIDE SEQUENCE</scope>
    <source>
        <strain evidence="2">HR1</strain>
    </source>
</reference>
<dbReference type="Gene3D" id="3.80.10.10">
    <property type="entry name" value="Ribonuclease Inhibitor"/>
    <property type="match status" value="1"/>
</dbReference>
<sequence length="184" mass="21182">MARKWDELNSDCLMNVFGRLDLESRLLDIPLVCKHWHQALLNPFCWQKLVLPANIFRLAAHARECGKYFNVSGLIKFVVDRSKGCPSLRTLSLCGLSLLNHEYNVSELIVKWKCLEELKLGKIDHEIASAIVEKLATINYLSLNYAYLEKERHLKMILLGCKEIDCVGFDEDDEEIIKLASQIF</sequence>
<proteinExistence type="predicted"/>
<dbReference type="SUPFAM" id="SSF81383">
    <property type="entry name" value="F-box domain"/>
    <property type="match status" value="1"/>
</dbReference>
<dbReference type="Pfam" id="PF00646">
    <property type="entry name" value="F-box"/>
    <property type="match status" value="1"/>
</dbReference>
<feature type="domain" description="F-box" evidence="1">
    <location>
        <begin position="5"/>
        <end position="47"/>
    </location>
</feature>
<dbReference type="InterPro" id="IPR001810">
    <property type="entry name" value="F-box_dom"/>
</dbReference>
<dbReference type="Proteomes" id="UP000615446">
    <property type="component" value="Unassembled WGS sequence"/>
</dbReference>
<dbReference type="AlphaFoldDB" id="A0A8H3QQK8"/>
<evidence type="ECO:0000259" key="1">
    <source>
        <dbReference type="Pfam" id="PF00646"/>
    </source>
</evidence>
<dbReference type="PANTHER" id="PTHR38926">
    <property type="entry name" value="F-BOX DOMAIN CONTAINING PROTEIN, EXPRESSED"/>
    <property type="match status" value="1"/>
</dbReference>
<name>A0A8H3QQK8_9GLOM</name>
<dbReference type="InterPro" id="IPR036047">
    <property type="entry name" value="F-box-like_dom_sf"/>
</dbReference>
<protein>
    <submittedName>
        <fullName evidence="2">F-box/LRR-repeat protein At3g48880-like</fullName>
    </submittedName>
</protein>
<accession>A0A8H3QQK8</accession>
<dbReference type="InterPro" id="IPR032675">
    <property type="entry name" value="LRR_dom_sf"/>
</dbReference>
<dbReference type="OrthoDB" id="1929062at2759"/>
<evidence type="ECO:0000313" key="2">
    <source>
        <dbReference type="EMBL" id="GES85399.1"/>
    </source>
</evidence>
<gene>
    <name evidence="2" type="ORF">RCL2_001250800</name>
</gene>
<dbReference type="EMBL" id="BLAL01000149">
    <property type="protein sequence ID" value="GES85399.1"/>
    <property type="molecule type" value="Genomic_DNA"/>
</dbReference>
<comment type="caution">
    <text evidence="2">The sequence shown here is derived from an EMBL/GenBank/DDBJ whole genome shotgun (WGS) entry which is preliminary data.</text>
</comment>
<organism evidence="2 3">
    <name type="scientific">Rhizophagus clarus</name>
    <dbReference type="NCBI Taxonomy" id="94130"/>
    <lineage>
        <taxon>Eukaryota</taxon>
        <taxon>Fungi</taxon>
        <taxon>Fungi incertae sedis</taxon>
        <taxon>Mucoromycota</taxon>
        <taxon>Glomeromycotina</taxon>
        <taxon>Glomeromycetes</taxon>
        <taxon>Glomerales</taxon>
        <taxon>Glomeraceae</taxon>
        <taxon>Rhizophagus</taxon>
    </lineage>
</organism>